<sequence>METPGGSSVFTGGEAHPVTPRQAKAAQVTAIEVARVAWRRFGIPTV</sequence>
<evidence type="ECO:0000256" key="1">
    <source>
        <dbReference type="SAM" id="MobiDB-lite"/>
    </source>
</evidence>
<reference evidence="3" key="1">
    <citation type="journal article" date="2019" name="Int. J. Syst. Evol. Microbiol.">
        <title>The Global Catalogue of Microorganisms (GCM) 10K type strain sequencing project: providing services to taxonomists for standard genome sequencing and annotation.</title>
        <authorList>
            <consortium name="The Broad Institute Genomics Platform"/>
            <consortium name="The Broad Institute Genome Sequencing Center for Infectious Disease"/>
            <person name="Wu L."/>
            <person name="Ma J."/>
        </authorList>
    </citation>
    <scope>NUCLEOTIDE SEQUENCE [LARGE SCALE GENOMIC DNA]</scope>
    <source>
        <strain evidence="3">JCM 16949</strain>
    </source>
</reference>
<feature type="region of interest" description="Disordered" evidence="1">
    <location>
        <begin position="1"/>
        <end position="23"/>
    </location>
</feature>
<dbReference type="Proteomes" id="UP001501004">
    <property type="component" value="Unassembled WGS sequence"/>
</dbReference>
<evidence type="ECO:0000313" key="3">
    <source>
        <dbReference type="Proteomes" id="UP001501004"/>
    </source>
</evidence>
<accession>A0ABP7FTK3</accession>
<comment type="caution">
    <text evidence="2">The sequence shown here is derived from an EMBL/GenBank/DDBJ whole genome shotgun (WGS) entry which is preliminary data.</text>
</comment>
<feature type="compositionally biased region" description="Polar residues" evidence="1">
    <location>
        <begin position="1"/>
        <end position="10"/>
    </location>
</feature>
<evidence type="ECO:0000313" key="2">
    <source>
        <dbReference type="EMBL" id="GAA3748010.1"/>
    </source>
</evidence>
<organism evidence="2 3">
    <name type="scientific">Leifsonella bigeumensis</name>
    <dbReference type="NCBI Taxonomy" id="433643"/>
    <lineage>
        <taxon>Bacteria</taxon>
        <taxon>Bacillati</taxon>
        <taxon>Actinomycetota</taxon>
        <taxon>Actinomycetes</taxon>
        <taxon>Micrococcales</taxon>
        <taxon>Microbacteriaceae</taxon>
        <taxon>Leifsonella</taxon>
    </lineage>
</organism>
<name>A0ABP7FTK3_9MICO</name>
<proteinExistence type="predicted"/>
<protein>
    <submittedName>
        <fullName evidence="2">Uncharacterized protein</fullName>
    </submittedName>
</protein>
<dbReference type="EMBL" id="BAABAE010000003">
    <property type="protein sequence ID" value="GAA3748010.1"/>
    <property type="molecule type" value="Genomic_DNA"/>
</dbReference>
<gene>
    <name evidence="2" type="ORF">GCM10022239_24350</name>
</gene>
<keyword evidence="3" id="KW-1185">Reference proteome</keyword>